<evidence type="ECO:0000313" key="2">
    <source>
        <dbReference type="Proteomes" id="UP000678895"/>
    </source>
</evidence>
<organism evidence="1 2">
    <name type="scientific">Paenibacillus apis</name>
    <dbReference type="NCBI Taxonomy" id="1792174"/>
    <lineage>
        <taxon>Bacteria</taxon>
        <taxon>Bacillati</taxon>
        <taxon>Bacillota</taxon>
        <taxon>Bacilli</taxon>
        <taxon>Bacillales</taxon>
        <taxon>Paenibacillaceae</taxon>
        <taxon>Paenibacillus</taxon>
    </lineage>
</organism>
<comment type="caution">
    <text evidence="1">The sequence shown here is derived from an EMBL/GenBank/DDBJ whole genome shotgun (WGS) entry which is preliminary data.</text>
</comment>
<proteinExistence type="predicted"/>
<protein>
    <recommendedName>
        <fullName evidence="3">Response receiver domain-containing protein</fullName>
    </recommendedName>
</protein>
<evidence type="ECO:0008006" key="3">
    <source>
        <dbReference type="Google" id="ProtNLM"/>
    </source>
</evidence>
<dbReference type="EMBL" id="BORS01000003">
    <property type="protein sequence ID" value="GIO41394.1"/>
    <property type="molecule type" value="Genomic_DNA"/>
</dbReference>
<dbReference type="AlphaFoldDB" id="A0A920CL92"/>
<gene>
    <name evidence="1" type="ORF">J41TS4_11520</name>
</gene>
<name>A0A920CL92_9BACL</name>
<dbReference type="RefSeq" id="WP_301625577.1">
    <property type="nucleotide sequence ID" value="NZ_BORS01000003.1"/>
</dbReference>
<dbReference type="Proteomes" id="UP000678895">
    <property type="component" value="Unassembled WGS sequence"/>
</dbReference>
<evidence type="ECO:0000313" key="1">
    <source>
        <dbReference type="EMBL" id="GIO41394.1"/>
    </source>
</evidence>
<keyword evidence="2" id="KW-1185">Reference proteome</keyword>
<reference evidence="1" key="1">
    <citation type="submission" date="2021-03" db="EMBL/GenBank/DDBJ databases">
        <title>Antimicrobial resistance genes in bacteria isolated from Japanese honey, and their potential for conferring macrolide and lincosamide resistance in the American foulbrood pathogen Paenibacillus larvae.</title>
        <authorList>
            <person name="Okamoto M."/>
            <person name="Kumagai M."/>
            <person name="Kanamori H."/>
            <person name="Takamatsu D."/>
        </authorList>
    </citation>
    <scope>NUCLEOTIDE SEQUENCE</scope>
    <source>
        <strain evidence="1">J41TS4</strain>
    </source>
</reference>
<accession>A0A920CL92</accession>
<sequence>MELKSIDKVLVIDDRIEEALPIMKALSSKGVYSLFWDTQSSTKPETPLSGIRLVILDMRVTSSNDSHIINQTLFTLLNHAISQDNGPYILCVWSKHTSEYYASFCKTIRTVRVPQPYLITSLEKKNFIRIEEDIYKDTQEQLASALSNLDSSIADEVLDIFENIPVGFEDREFDVENLLKKLDEELIKMNSLSTLLLWENTVSKAANLLVNNMARLSSIDMDWDNNIKNIIFRLALANGGKSLENNVVTNEYIMNAFSSLSQMLPDELLTQISQLKFEEDRFQLASNSSVTHLEKGLTYSIYKTSKGFKVNNCDGKEILTFKKIGEAKVVKSADRDIITKLYEKYQYTLGFANTKLLCQKSLASHPDKPGRLYVCQDKIIKDDITKHAFKNIFEEANSIELVYLDISSACDYAQNKLVRKRIVYGVKVPLRQYLMSECKTSDSLYTTPELLVGEENCRFVFSFHHISNIPTEYLNKSNLEVLEFREMFVNEIKHHLSSFISRIGIIKLD</sequence>